<reference evidence="1" key="1">
    <citation type="submission" date="2015-06" db="UniProtKB">
        <authorList>
            <consortium name="EnsemblPlants"/>
        </authorList>
    </citation>
    <scope>IDENTIFICATION</scope>
</reference>
<dbReference type="SUPFAM" id="SSF81383">
    <property type="entry name" value="F-box domain"/>
    <property type="match status" value="1"/>
</dbReference>
<dbReference type="EnsemblPlants" id="EMT10486">
    <property type="protein sequence ID" value="EMT10486"/>
    <property type="gene ID" value="F775_22450"/>
</dbReference>
<evidence type="ECO:0000313" key="1">
    <source>
        <dbReference type="EnsemblPlants" id="EMT10486"/>
    </source>
</evidence>
<dbReference type="Gene3D" id="1.20.1280.50">
    <property type="match status" value="1"/>
</dbReference>
<dbReference type="InterPro" id="IPR001810">
    <property type="entry name" value="F-box_dom"/>
</dbReference>
<dbReference type="SMART" id="SM00256">
    <property type="entry name" value="FBOX"/>
    <property type="match status" value="1"/>
</dbReference>
<dbReference type="PROSITE" id="PS50181">
    <property type="entry name" value="FBOX"/>
    <property type="match status" value="1"/>
</dbReference>
<organism evidence="1">
    <name type="scientific">Aegilops tauschii</name>
    <name type="common">Tausch's goatgrass</name>
    <name type="synonym">Aegilops squarrosa</name>
    <dbReference type="NCBI Taxonomy" id="37682"/>
    <lineage>
        <taxon>Eukaryota</taxon>
        <taxon>Viridiplantae</taxon>
        <taxon>Streptophyta</taxon>
        <taxon>Embryophyta</taxon>
        <taxon>Tracheophyta</taxon>
        <taxon>Spermatophyta</taxon>
        <taxon>Magnoliopsida</taxon>
        <taxon>Liliopsida</taxon>
        <taxon>Poales</taxon>
        <taxon>Poaceae</taxon>
        <taxon>BOP clade</taxon>
        <taxon>Pooideae</taxon>
        <taxon>Triticodae</taxon>
        <taxon>Triticeae</taxon>
        <taxon>Triticinae</taxon>
        <taxon>Aegilops</taxon>
    </lineage>
</organism>
<protein>
    <submittedName>
        <fullName evidence="1">Uncharacterized protein</fullName>
    </submittedName>
</protein>
<sequence length="367" mass="41900">MTSPLTEIPDHLLAEIFLRLPDPEDLVRASAACVSFYRLTTDDSFLRRFRRLHVPSVLGFLQAGGMFRSTMPPRPSAPAARTLARAADIYFSFIPSRCHWTVQDIRGGRVLLARDLRQDELPLAPVFRDLAVCDPLHRRTGQWQAAASKAWSDLGLGERDMAEMSQVHPFILSRHYAYGCFYWDWVEFGRKKLLLLDTTKVEFSIADPPRRKCCKVGIAIVEAGEGRLGIFGFRGETSSDLSYMVARNKGESPSQWVMEKTISLDSGYKYFIRDATQRYLLLTKIEASSLENPLVGYFSMDVKTLQLQRIYDEPQYLCCFEINNWYGHKTDSFRGSRASLWPSIPTYNGAHTEVLWSRYHISSPSSK</sequence>
<proteinExistence type="predicted"/>
<dbReference type="ExpressionAtlas" id="M8B8Z5">
    <property type="expression patterns" value="baseline"/>
</dbReference>
<accession>M8B8Z5</accession>
<name>M8B8Z5_AEGTA</name>
<dbReference type="PANTHER" id="PTHR31264:SF9">
    <property type="entry name" value="F-BOX DOMAIN-CONTAINING PROTEIN"/>
    <property type="match status" value="1"/>
</dbReference>
<dbReference type="PANTHER" id="PTHR31264">
    <property type="entry name" value="OS07G0554500 PROTEIN-RELATED"/>
    <property type="match status" value="1"/>
</dbReference>
<dbReference type="Pfam" id="PF12937">
    <property type="entry name" value="F-box-like"/>
    <property type="match status" value="1"/>
</dbReference>
<dbReference type="InterPro" id="IPR036047">
    <property type="entry name" value="F-box-like_dom_sf"/>
</dbReference>
<dbReference type="AlphaFoldDB" id="M8B8Z5"/>